<feature type="transmembrane region" description="Helical" evidence="6">
    <location>
        <begin position="83"/>
        <end position="106"/>
    </location>
</feature>
<feature type="transmembrane region" description="Helical" evidence="6">
    <location>
        <begin position="215"/>
        <end position="233"/>
    </location>
</feature>
<dbReference type="InterPro" id="IPR036259">
    <property type="entry name" value="MFS_trans_sf"/>
</dbReference>
<evidence type="ECO:0000256" key="1">
    <source>
        <dbReference type="ARBA" id="ARBA00004651"/>
    </source>
</evidence>
<evidence type="ECO:0000259" key="7">
    <source>
        <dbReference type="PROSITE" id="PS50850"/>
    </source>
</evidence>
<evidence type="ECO:0000313" key="9">
    <source>
        <dbReference type="Proteomes" id="UP000322976"/>
    </source>
</evidence>
<comment type="caution">
    <text evidence="8">The sequence shown here is derived from an EMBL/GenBank/DDBJ whole genome shotgun (WGS) entry which is preliminary data.</text>
</comment>
<evidence type="ECO:0000256" key="5">
    <source>
        <dbReference type="ARBA" id="ARBA00023136"/>
    </source>
</evidence>
<dbReference type="SUPFAM" id="SSF103473">
    <property type="entry name" value="MFS general substrate transporter"/>
    <property type="match status" value="1"/>
</dbReference>
<evidence type="ECO:0000256" key="2">
    <source>
        <dbReference type="ARBA" id="ARBA00022448"/>
    </source>
</evidence>
<dbReference type="PROSITE" id="PS50850">
    <property type="entry name" value="MFS"/>
    <property type="match status" value="1"/>
</dbReference>
<protein>
    <submittedName>
        <fullName evidence="8">MFS transporter</fullName>
    </submittedName>
</protein>
<accession>A0A5D8QD07</accession>
<dbReference type="RefSeq" id="WP_149545448.1">
    <property type="nucleotide sequence ID" value="NZ_VTPS01000011.1"/>
</dbReference>
<dbReference type="Proteomes" id="UP000322976">
    <property type="component" value="Unassembled WGS sequence"/>
</dbReference>
<dbReference type="AlphaFoldDB" id="A0A5D8QD07"/>
<keyword evidence="2" id="KW-0813">Transport</keyword>
<feature type="transmembrane region" description="Helical" evidence="6">
    <location>
        <begin position="306"/>
        <end position="327"/>
    </location>
</feature>
<keyword evidence="9" id="KW-1185">Reference proteome</keyword>
<name>A0A5D8QD07_9THEO</name>
<evidence type="ECO:0000256" key="4">
    <source>
        <dbReference type="ARBA" id="ARBA00022989"/>
    </source>
</evidence>
<evidence type="ECO:0000256" key="3">
    <source>
        <dbReference type="ARBA" id="ARBA00022692"/>
    </source>
</evidence>
<dbReference type="InterPro" id="IPR020846">
    <property type="entry name" value="MFS_dom"/>
</dbReference>
<dbReference type="PANTHER" id="PTHR23518:SF2">
    <property type="entry name" value="MAJOR FACILITATOR SUPERFAMILY TRANSPORTER"/>
    <property type="match status" value="1"/>
</dbReference>
<organism evidence="8 9">
    <name type="scientific">Calorimonas adulescens</name>
    <dbReference type="NCBI Taxonomy" id="2606906"/>
    <lineage>
        <taxon>Bacteria</taxon>
        <taxon>Bacillati</taxon>
        <taxon>Bacillota</taxon>
        <taxon>Clostridia</taxon>
        <taxon>Thermoanaerobacterales</taxon>
        <taxon>Thermoanaerobacteraceae</taxon>
        <taxon>Calorimonas</taxon>
    </lineage>
</organism>
<evidence type="ECO:0000256" key="6">
    <source>
        <dbReference type="SAM" id="Phobius"/>
    </source>
</evidence>
<comment type="subcellular location">
    <subcellularLocation>
        <location evidence="1">Cell membrane</location>
        <topology evidence="1">Multi-pass membrane protein</topology>
    </subcellularLocation>
</comment>
<dbReference type="GO" id="GO:0022857">
    <property type="term" value="F:transmembrane transporter activity"/>
    <property type="evidence" value="ECO:0007669"/>
    <property type="project" value="InterPro"/>
</dbReference>
<gene>
    <name evidence="8" type="ORF">FWJ32_08035</name>
</gene>
<keyword evidence="5 6" id="KW-0472">Membrane</keyword>
<sequence length="402" mass="44406">MDNKSKPNKERDNVRTLGWVAFFGGFGQDMIQPILPIFYSSVLGLNKETIGLIEGSVTTIVSVFRILSGIISDRLGKRKSIVFIGYLLSAISRFLFGTVFFAWQAFTLRLIDGIGKGTKDAPRDALVAQSAKEDRMGFSFGYQRMLDTFGSVIGPLATTGILYLLVSGNMRYRIIFYIAGLISAVTILLIGLFVSEKATPVSKKQTKFDFSILKGKFLFFLIIMLVFTLGNSSDSFLILRAQTVGISPETIPIVYAVFNLFYALLSVPAGSLSDRIGRVKVMQIGWLVYALSYIGFALANHPWHIWLIYIFYGLYYATTEGIAKSLVANIVPDNKRGTAYGLFNASLGVMTLPANIIAGYLWDKVSPSATFYFGAACAFTAFLIISFSKIEKLPTNDDNNME</sequence>
<dbReference type="Pfam" id="PF07690">
    <property type="entry name" value="MFS_1"/>
    <property type="match status" value="1"/>
</dbReference>
<reference evidence="8 9" key="1">
    <citation type="submission" date="2019-08" db="EMBL/GenBank/DDBJ databases">
        <title>Calorimonas adulescens gen. nov., sp. nov., an anaerobic thermophilic bacterium from Sakhalin hot spring.</title>
        <authorList>
            <person name="Khomyakova M.A."/>
            <person name="Merkel A.Y."/>
            <person name="Novikov A."/>
            <person name="Bonch-Osmolovskaya E.A."/>
            <person name="Slobodkin A.I."/>
        </authorList>
    </citation>
    <scope>NUCLEOTIDE SEQUENCE [LARGE SCALE GENOMIC DNA]</scope>
    <source>
        <strain evidence="8 9">A05MB</strain>
    </source>
</reference>
<feature type="domain" description="Major facilitator superfamily (MFS) profile" evidence="7">
    <location>
        <begin position="13"/>
        <end position="393"/>
    </location>
</feature>
<keyword evidence="3 6" id="KW-0812">Transmembrane</keyword>
<dbReference type="InterPro" id="IPR011701">
    <property type="entry name" value="MFS"/>
</dbReference>
<feature type="transmembrane region" description="Helical" evidence="6">
    <location>
        <begin position="145"/>
        <end position="166"/>
    </location>
</feature>
<feature type="transmembrane region" description="Helical" evidence="6">
    <location>
        <begin position="339"/>
        <end position="362"/>
    </location>
</feature>
<evidence type="ECO:0000313" key="8">
    <source>
        <dbReference type="EMBL" id="TZE81686.1"/>
    </source>
</evidence>
<proteinExistence type="predicted"/>
<feature type="transmembrane region" description="Helical" evidence="6">
    <location>
        <begin position="172"/>
        <end position="194"/>
    </location>
</feature>
<dbReference type="Gene3D" id="1.20.1250.20">
    <property type="entry name" value="MFS general substrate transporter like domains"/>
    <property type="match status" value="2"/>
</dbReference>
<feature type="transmembrane region" description="Helical" evidence="6">
    <location>
        <begin position="368"/>
        <end position="387"/>
    </location>
</feature>
<dbReference type="GO" id="GO:0005886">
    <property type="term" value="C:plasma membrane"/>
    <property type="evidence" value="ECO:0007669"/>
    <property type="project" value="UniProtKB-SubCell"/>
</dbReference>
<dbReference type="PANTHER" id="PTHR23518">
    <property type="entry name" value="C-METHYLTRANSFERASE"/>
    <property type="match status" value="1"/>
</dbReference>
<dbReference type="EMBL" id="VTPS01000011">
    <property type="protein sequence ID" value="TZE81686.1"/>
    <property type="molecule type" value="Genomic_DNA"/>
</dbReference>
<keyword evidence="4 6" id="KW-1133">Transmembrane helix</keyword>
<feature type="transmembrane region" description="Helical" evidence="6">
    <location>
        <begin position="253"/>
        <end position="272"/>
    </location>
</feature>
<feature type="transmembrane region" description="Helical" evidence="6">
    <location>
        <begin position="20"/>
        <end position="39"/>
    </location>
</feature>
<feature type="transmembrane region" description="Helical" evidence="6">
    <location>
        <begin position="51"/>
        <end position="71"/>
    </location>
</feature>
<dbReference type="CDD" id="cd17370">
    <property type="entry name" value="MFS_MJ1317_like"/>
    <property type="match status" value="1"/>
</dbReference>